<proteinExistence type="predicted"/>
<dbReference type="KEGG" id="rpe:RPE_3946"/>
<sequence length="123" mass="14116">MSHFHAVIWIDHKEARVFHFNPDEVEKLVLHPEHPSKHIEHNSKEEHKFFHAAGEAIADAGAVLVVGPAHTKTDFVKYLEQHNPRLKNKITAVENADHPTDGQIVAHARKYFKAEDRITPQIR</sequence>
<name>Q07JL2_RHOP5</name>
<dbReference type="InterPro" id="IPR042226">
    <property type="entry name" value="eFR1_2_sf"/>
</dbReference>
<dbReference type="HOGENOM" id="CLU_1937165_0_0_5"/>
<dbReference type="OrthoDB" id="7173112at2"/>
<gene>
    <name evidence="1" type="ordered locus">RPE_3946</name>
</gene>
<accession>Q07JL2</accession>
<dbReference type="eggNOG" id="ENOG5032U27">
    <property type="taxonomic scope" value="Bacteria"/>
</dbReference>
<evidence type="ECO:0008006" key="2">
    <source>
        <dbReference type="Google" id="ProtNLM"/>
    </source>
</evidence>
<dbReference type="STRING" id="316055.RPE_3946"/>
<reference evidence="1" key="1">
    <citation type="submission" date="2006-09" db="EMBL/GenBank/DDBJ databases">
        <title>Complete sequence of Rhodopseudomonas palustris BisA53.</title>
        <authorList>
            <consortium name="US DOE Joint Genome Institute"/>
            <person name="Copeland A."/>
            <person name="Lucas S."/>
            <person name="Lapidus A."/>
            <person name="Barry K."/>
            <person name="Detter J.C."/>
            <person name="Glavina del Rio T."/>
            <person name="Hammon N."/>
            <person name="Israni S."/>
            <person name="Dalin E."/>
            <person name="Tice H."/>
            <person name="Pitluck S."/>
            <person name="Chain P."/>
            <person name="Malfatti S."/>
            <person name="Shin M."/>
            <person name="Vergez L."/>
            <person name="Schmutz J."/>
            <person name="Larimer F."/>
            <person name="Land M."/>
            <person name="Hauser L."/>
            <person name="Pelletier D.A."/>
            <person name="Kyrpides N."/>
            <person name="Kim E."/>
            <person name="Harwood C.S."/>
            <person name="Oda Y."/>
            <person name="Richardson P."/>
        </authorList>
    </citation>
    <scope>NUCLEOTIDE SEQUENCE [LARGE SCALE GENOMIC DNA]</scope>
    <source>
        <strain evidence="1">BisA53</strain>
    </source>
</reference>
<evidence type="ECO:0000313" key="1">
    <source>
        <dbReference type="EMBL" id="ABJ07872.1"/>
    </source>
</evidence>
<dbReference type="EMBL" id="CP000463">
    <property type="protein sequence ID" value="ABJ07872.1"/>
    <property type="molecule type" value="Genomic_DNA"/>
</dbReference>
<dbReference type="SUPFAM" id="SSF53137">
    <property type="entry name" value="Translational machinery components"/>
    <property type="match status" value="1"/>
</dbReference>
<dbReference type="AlphaFoldDB" id="Q07JL2"/>
<protein>
    <recommendedName>
        <fullName evidence="2">Translational machinery protein</fullName>
    </recommendedName>
</protein>
<organism evidence="1">
    <name type="scientific">Rhodopseudomonas palustris (strain BisA53)</name>
    <dbReference type="NCBI Taxonomy" id="316055"/>
    <lineage>
        <taxon>Bacteria</taxon>
        <taxon>Pseudomonadati</taxon>
        <taxon>Pseudomonadota</taxon>
        <taxon>Alphaproteobacteria</taxon>
        <taxon>Hyphomicrobiales</taxon>
        <taxon>Nitrobacteraceae</taxon>
        <taxon>Rhodopseudomonas</taxon>
    </lineage>
</organism>
<dbReference type="Gene3D" id="3.30.420.60">
    <property type="entry name" value="eRF1 domain 2"/>
    <property type="match status" value="1"/>
</dbReference>